<name>A0A497X5X0_9RHOB</name>
<dbReference type="OrthoDB" id="7391097at2"/>
<organism evidence="2 3">
    <name type="scientific">Litoreibacter meonggei</name>
    <dbReference type="NCBI Taxonomy" id="1049199"/>
    <lineage>
        <taxon>Bacteria</taxon>
        <taxon>Pseudomonadati</taxon>
        <taxon>Pseudomonadota</taxon>
        <taxon>Alphaproteobacteria</taxon>
        <taxon>Rhodobacterales</taxon>
        <taxon>Roseobacteraceae</taxon>
        <taxon>Litoreibacter</taxon>
    </lineage>
</organism>
<dbReference type="InterPro" id="IPR005939">
    <property type="entry name" value="BLH_phosphatase-like"/>
</dbReference>
<dbReference type="EMBL" id="RCCE01000001">
    <property type="protein sequence ID" value="RLJ60403.1"/>
    <property type="molecule type" value="Genomic_DNA"/>
</dbReference>
<dbReference type="Pfam" id="PF04273">
    <property type="entry name" value="BLH_phosphatase"/>
    <property type="match status" value="1"/>
</dbReference>
<keyword evidence="3" id="KW-1185">Reference proteome</keyword>
<dbReference type="Proteomes" id="UP000269157">
    <property type="component" value="Unassembled WGS sequence"/>
</dbReference>
<evidence type="ECO:0000259" key="1">
    <source>
        <dbReference type="Pfam" id="PF04273"/>
    </source>
</evidence>
<dbReference type="GO" id="GO:0016787">
    <property type="term" value="F:hydrolase activity"/>
    <property type="evidence" value="ECO:0007669"/>
    <property type="project" value="InterPro"/>
</dbReference>
<dbReference type="CDD" id="cd14503">
    <property type="entry name" value="PTP-bact"/>
    <property type="match status" value="1"/>
</dbReference>
<proteinExistence type="predicted"/>
<comment type="caution">
    <text evidence="2">The sequence shown here is derived from an EMBL/GenBank/DDBJ whole genome shotgun (WGS) entry which is preliminary data.</text>
</comment>
<dbReference type="InterPro" id="IPR029021">
    <property type="entry name" value="Prot-tyrosine_phosphatase-like"/>
</dbReference>
<reference evidence="2 3" key="1">
    <citation type="submission" date="2018-10" db="EMBL/GenBank/DDBJ databases">
        <title>Genomic Encyclopedia of Archaeal and Bacterial Type Strains, Phase II (KMG-II): from individual species to whole genera.</title>
        <authorList>
            <person name="Goeker M."/>
        </authorList>
    </citation>
    <scope>NUCLEOTIDE SEQUENCE [LARGE SCALE GENOMIC DNA]</scope>
    <source>
        <strain evidence="2 3">DSM 29466</strain>
    </source>
</reference>
<evidence type="ECO:0000313" key="2">
    <source>
        <dbReference type="EMBL" id="RLJ60403.1"/>
    </source>
</evidence>
<feature type="domain" description="Beta-lactamase hydrolase-like protein phosphatase-like" evidence="1">
    <location>
        <begin position="11"/>
        <end position="99"/>
    </location>
</feature>
<protein>
    <submittedName>
        <fullName evidence="2">Uncharacterized protein (TIGR01244 family)</fullName>
    </submittedName>
</protein>
<evidence type="ECO:0000313" key="3">
    <source>
        <dbReference type="Proteomes" id="UP000269157"/>
    </source>
</evidence>
<dbReference type="RefSeq" id="WP_121021546.1">
    <property type="nucleotide sequence ID" value="NZ_RCCE01000001.1"/>
</dbReference>
<dbReference type="AlphaFoldDB" id="A0A497X5X0"/>
<dbReference type="Gene3D" id="3.90.190.10">
    <property type="entry name" value="Protein tyrosine phosphatase superfamily"/>
    <property type="match status" value="1"/>
</dbReference>
<gene>
    <name evidence="2" type="ORF">BCF46_0602</name>
</gene>
<sequence>MRDLPEILNWRRLDHRITLSGQPTEDQLAEIRALGVTHIINLGPHHNKGALADEEGTVTALGMEYIYIPVEFDAPTDEDFDKFRAAIGRLDGRQVHVHCIYNARVTAFFYRYAKTGCTIPEADAFALMDGIWRPGSDWARFIERKEASNQPNRYAGDDY</sequence>
<accession>A0A497X5X0</accession>
<dbReference type="SUPFAM" id="SSF52799">
    <property type="entry name" value="(Phosphotyrosine protein) phosphatases II"/>
    <property type="match status" value="1"/>
</dbReference>